<feature type="compositionally biased region" description="Polar residues" evidence="1">
    <location>
        <begin position="13"/>
        <end position="23"/>
    </location>
</feature>
<dbReference type="EMBL" id="CACRXK020006365">
    <property type="protein sequence ID" value="CAB4009174.1"/>
    <property type="molecule type" value="Genomic_DNA"/>
</dbReference>
<keyword evidence="3" id="KW-1185">Reference proteome</keyword>
<dbReference type="Proteomes" id="UP001152795">
    <property type="component" value="Unassembled WGS sequence"/>
</dbReference>
<organism evidence="2 3">
    <name type="scientific">Paramuricea clavata</name>
    <name type="common">Red gorgonian</name>
    <name type="synonym">Violescent sea-whip</name>
    <dbReference type="NCBI Taxonomy" id="317549"/>
    <lineage>
        <taxon>Eukaryota</taxon>
        <taxon>Metazoa</taxon>
        <taxon>Cnidaria</taxon>
        <taxon>Anthozoa</taxon>
        <taxon>Octocorallia</taxon>
        <taxon>Malacalcyonacea</taxon>
        <taxon>Plexauridae</taxon>
        <taxon>Paramuricea</taxon>
    </lineage>
</organism>
<proteinExistence type="predicted"/>
<evidence type="ECO:0000313" key="3">
    <source>
        <dbReference type="Proteomes" id="UP001152795"/>
    </source>
</evidence>
<evidence type="ECO:0000256" key="1">
    <source>
        <dbReference type="SAM" id="MobiDB-lite"/>
    </source>
</evidence>
<comment type="caution">
    <text evidence="2">The sequence shown here is derived from an EMBL/GenBank/DDBJ whole genome shotgun (WGS) entry which is preliminary data.</text>
</comment>
<sequence length="128" mass="14888">MVKRAFEEEHDQPPQQTATVSTTRNKRKRVEHVQPRQAGRPTREETLIRIGDEQNNMEALQLSSRELILPGSGDENKKSRTILTKCKQNIVVETHKQYLTYDLFADNRKKALETIREQRDTLSKISTN</sequence>
<evidence type="ECO:0000313" key="2">
    <source>
        <dbReference type="EMBL" id="CAB4009174.1"/>
    </source>
</evidence>
<reference evidence="2" key="1">
    <citation type="submission" date="2020-04" db="EMBL/GenBank/DDBJ databases">
        <authorList>
            <person name="Alioto T."/>
            <person name="Alioto T."/>
            <person name="Gomez Garrido J."/>
        </authorList>
    </citation>
    <scope>NUCLEOTIDE SEQUENCE</scope>
    <source>
        <strain evidence="2">A484AB</strain>
    </source>
</reference>
<protein>
    <submittedName>
        <fullName evidence="2">Uncharacterized protein</fullName>
    </submittedName>
</protein>
<accession>A0A7D9IHS7</accession>
<dbReference type="AlphaFoldDB" id="A0A7D9IHS7"/>
<gene>
    <name evidence="2" type="ORF">PACLA_8A055013</name>
</gene>
<name>A0A7D9IHS7_PARCT</name>
<feature type="region of interest" description="Disordered" evidence="1">
    <location>
        <begin position="1"/>
        <end position="43"/>
    </location>
</feature>